<organism evidence="3 4">
    <name type="scientific">Leptomonas seymouri</name>
    <dbReference type="NCBI Taxonomy" id="5684"/>
    <lineage>
        <taxon>Eukaryota</taxon>
        <taxon>Discoba</taxon>
        <taxon>Euglenozoa</taxon>
        <taxon>Kinetoplastea</taxon>
        <taxon>Metakinetoplastina</taxon>
        <taxon>Trypanosomatida</taxon>
        <taxon>Trypanosomatidae</taxon>
        <taxon>Leishmaniinae</taxon>
        <taxon>Leptomonas</taxon>
    </lineage>
</organism>
<keyword evidence="1" id="KW-0175">Coiled coil</keyword>
<dbReference type="InterPro" id="IPR011935">
    <property type="entry name" value="CHP02231"/>
</dbReference>
<proteinExistence type="predicted"/>
<dbReference type="VEuPathDB" id="TriTrypDB:Lsey_0116_0220"/>
<name>A0A0N1I3W3_LEPSE</name>
<dbReference type="InterPro" id="IPR037291">
    <property type="entry name" value="DUF4139"/>
</dbReference>
<dbReference type="EMBL" id="LJSK01000116">
    <property type="protein sequence ID" value="KPI86792.1"/>
    <property type="molecule type" value="Genomic_DNA"/>
</dbReference>
<dbReference type="NCBIfam" id="TIGR02231">
    <property type="entry name" value="mucoidy inhibitor MuiA family protein"/>
    <property type="match status" value="1"/>
</dbReference>
<dbReference type="PANTHER" id="PTHR31005:SF9">
    <property type="entry name" value="DUF4139 DOMAIN-CONTAINING PROTEIN"/>
    <property type="match status" value="1"/>
</dbReference>
<keyword evidence="4" id="KW-1185">Reference proteome</keyword>
<evidence type="ECO:0000313" key="4">
    <source>
        <dbReference type="Proteomes" id="UP000038009"/>
    </source>
</evidence>
<dbReference type="OMA" id="VQVMVPM"/>
<dbReference type="OrthoDB" id="10068793at2759"/>
<feature type="domain" description="DUF4139" evidence="2">
    <location>
        <begin position="272"/>
        <end position="619"/>
    </location>
</feature>
<sequence length="627" mass="69103">MSTAAATVPLTLHVVPRVDSATIYRDKSRLRRCAPLSFATAVEEVQVMVPLPSNRDQDAFDRDSIQVEFGAGYDGKVILAGVLVDEVDKACLRNDGTVDVDAARRRGNTGLMSVSDSDADDAVVPKSSADERREIKAQLADVRLKLRLNEIEMDEATATRDYSVDVAKRAVDSEGGAALVTAGVMFDAEMWAAHIDAVELAKRTFARRKRDLQREREALEKQMKVLQSKLTPFDVNGRRHSSVEDSTTVTVAVITLKVLEAIPAGPEAVVYVSYMAMRGQWNAVYEAHLNTMTNEVVLHYNAEVRMNDGEDLNDVALTLSSAAPRRNAALPPTMSIWHCGIERPPPPQASNNIMLCCDNMMARSAVPEMMMCMAAPASMMQRMNAEVEQVGTGGVVNFTIPTPQTVLANGKTTRVPLTELRMPAKISYVSVPEKLPAAFTHAKIKNASDFLLLEGDVAVFLDGNYVTRSYLGSECASGGMVELDFGVDRAVEVKRVLLRQANRKVQGSYLKGTKNNVKTYAYKITIRNKKRANGNDKGMVQVKLIEHIPLSSEEQLRVRLVSPSKPQEEVYIYDDDADKLEQLQRKARVLENDGIVEIEREVRAGESVEVLFSFEVESPSTSTVYGL</sequence>
<protein>
    <recommendedName>
        <fullName evidence="2">DUF4139 domain-containing protein</fullName>
    </recommendedName>
</protein>
<comment type="caution">
    <text evidence="3">The sequence shown here is derived from an EMBL/GenBank/DDBJ whole genome shotgun (WGS) entry which is preliminary data.</text>
</comment>
<dbReference type="Proteomes" id="UP000038009">
    <property type="component" value="Unassembled WGS sequence"/>
</dbReference>
<reference evidence="3 4" key="1">
    <citation type="journal article" date="2015" name="PLoS Pathog.">
        <title>Leptomonas seymouri: Adaptations to the Dixenous Life Cycle Analyzed by Genome Sequencing, Transcriptome Profiling and Co-infection with Leishmania donovani.</title>
        <authorList>
            <person name="Kraeva N."/>
            <person name="Butenko A."/>
            <person name="Hlavacova J."/>
            <person name="Kostygov A."/>
            <person name="Myskova J."/>
            <person name="Grybchuk D."/>
            <person name="Lestinova T."/>
            <person name="Votypka J."/>
            <person name="Volf P."/>
            <person name="Opperdoes F."/>
            <person name="Flegontov P."/>
            <person name="Lukes J."/>
            <person name="Yurchenko V."/>
        </authorList>
    </citation>
    <scope>NUCLEOTIDE SEQUENCE [LARGE SCALE GENOMIC DNA]</scope>
    <source>
        <strain evidence="3 4">ATCC 30220</strain>
    </source>
</reference>
<dbReference type="PANTHER" id="PTHR31005">
    <property type="entry name" value="DUF4139 DOMAIN-CONTAINING PROTEIN"/>
    <property type="match status" value="1"/>
</dbReference>
<evidence type="ECO:0000256" key="1">
    <source>
        <dbReference type="SAM" id="Coils"/>
    </source>
</evidence>
<accession>A0A0N1I3W3</accession>
<dbReference type="Pfam" id="PF13598">
    <property type="entry name" value="DUF4139"/>
    <property type="match status" value="1"/>
</dbReference>
<dbReference type="AlphaFoldDB" id="A0A0N1I3W3"/>
<evidence type="ECO:0000313" key="3">
    <source>
        <dbReference type="EMBL" id="KPI86792.1"/>
    </source>
</evidence>
<gene>
    <name evidence="3" type="ORF">ABL78_4161</name>
</gene>
<evidence type="ECO:0000259" key="2">
    <source>
        <dbReference type="Pfam" id="PF13598"/>
    </source>
</evidence>
<feature type="coiled-coil region" evidence="1">
    <location>
        <begin position="195"/>
        <end position="229"/>
    </location>
</feature>